<evidence type="ECO:0000313" key="2">
    <source>
        <dbReference type="Proteomes" id="UP000266489"/>
    </source>
</evidence>
<dbReference type="Proteomes" id="UP000266489">
    <property type="component" value="Unassembled WGS sequence"/>
</dbReference>
<name>A0A398D4E5_9BACT</name>
<reference evidence="1 2" key="1">
    <citation type="submission" date="2018-09" db="EMBL/GenBank/DDBJ databases">
        <title>Discovery and Ecogenomic Context for Candidatus Cryosericales, a Global Caldiserica Order Active in Thawing Permafrost.</title>
        <authorList>
            <person name="Martinez M.A."/>
            <person name="Woodcroft B.J."/>
            <person name="Ignacio Espinoza J.C."/>
            <person name="Zayed A."/>
            <person name="Singleton C.M."/>
            <person name="Boyd J."/>
            <person name="Li Y.-F."/>
            <person name="Purvine S."/>
            <person name="Maughan H."/>
            <person name="Hodgkins S.B."/>
            <person name="Anderson D."/>
            <person name="Sederholm M."/>
            <person name="Temperton B."/>
            <person name="Saleska S.R."/>
            <person name="Tyson G.W."/>
            <person name="Rich V.I."/>
        </authorList>
    </citation>
    <scope>NUCLEOTIDE SEQUENCE [LARGE SCALE GENOMIC DNA]</scope>
    <source>
        <strain evidence="1 2">SMC5</strain>
    </source>
</reference>
<comment type="caution">
    <text evidence="1">The sequence shown here is derived from an EMBL/GenBank/DDBJ whole genome shotgun (WGS) entry which is preliminary data.</text>
</comment>
<proteinExistence type="predicted"/>
<dbReference type="EMBL" id="QXIU01000164">
    <property type="protein sequence ID" value="RIE09713.1"/>
    <property type="molecule type" value="Genomic_DNA"/>
</dbReference>
<sequence length="74" mass="8324">MVKSPLLRYCYGELMSDEKKFPHTSDQGEPRVLVFVGQEVFVKRSSALIVLDTAHAGWGENLLRRGFPALESSK</sequence>
<evidence type="ECO:0000313" key="1">
    <source>
        <dbReference type="EMBL" id="RIE09713.1"/>
    </source>
</evidence>
<organism evidence="1 2">
    <name type="scientific">Candidatus Cryosericum odellii</name>
    <dbReference type="NCBI Taxonomy" id="2290917"/>
    <lineage>
        <taxon>Bacteria</taxon>
        <taxon>Pseudomonadati</taxon>
        <taxon>Caldisericota/Cryosericota group</taxon>
        <taxon>Candidatus Cryosericota</taxon>
        <taxon>Candidatus Cryosericia</taxon>
        <taxon>Candidatus Cryosericales</taxon>
        <taxon>Candidatus Cryosericaceae</taxon>
        <taxon>Candidatus Cryosericum</taxon>
    </lineage>
</organism>
<dbReference type="AlphaFoldDB" id="A0A398D4E5"/>
<accession>A0A398D4E5</accession>
<gene>
    <name evidence="1" type="ORF">SMC5_06820</name>
</gene>
<protein>
    <submittedName>
        <fullName evidence="1">Uncharacterized protein</fullName>
    </submittedName>
</protein>